<evidence type="ECO:0000313" key="2">
    <source>
        <dbReference type="Proteomes" id="UP000184096"/>
    </source>
</evidence>
<sequence>MKDQEARGVVLKRLYDIRDARQPAELSNFTDTGIASDTVARIIEQLADKGLIEWHPVTGGINSPAKYLILMARINAYGVDVIEGATKPPFAINIHTSVDKSVNVHGSQGVQIGGSGNIQNVNLALERLNNYIDSAGASTKEKADAKGLLSAAFDNPLVQKAIQWITGAGS</sequence>
<protein>
    <submittedName>
        <fullName evidence="1">Uncharacterized protein</fullName>
    </submittedName>
</protein>
<dbReference type="Proteomes" id="UP000184096">
    <property type="component" value="Chromosome I"/>
</dbReference>
<proteinExistence type="predicted"/>
<dbReference type="EMBL" id="LT670849">
    <property type="protein sequence ID" value="SHN86956.1"/>
    <property type="molecule type" value="Genomic_DNA"/>
</dbReference>
<evidence type="ECO:0000313" key="1">
    <source>
        <dbReference type="EMBL" id="SHN86956.1"/>
    </source>
</evidence>
<organism evidence="1 2">
    <name type="scientific">Bradyrhizobium erythrophlei</name>
    <dbReference type="NCBI Taxonomy" id="1437360"/>
    <lineage>
        <taxon>Bacteria</taxon>
        <taxon>Pseudomonadati</taxon>
        <taxon>Pseudomonadota</taxon>
        <taxon>Alphaproteobacteria</taxon>
        <taxon>Hyphomicrobiales</taxon>
        <taxon>Nitrobacteraceae</taxon>
        <taxon>Bradyrhizobium</taxon>
    </lineage>
</organism>
<accession>A0A1M7UVM9</accession>
<dbReference type="AlphaFoldDB" id="A0A1M7UVM9"/>
<reference evidence="2" key="1">
    <citation type="submission" date="2016-11" db="EMBL/GenBank/DDBJ databases">
        <authorList>
            <person name="Varghese N."/>
            <person name="Submissions S."/>
        </authorList>
    </citation>
    <scope>NUCLEOTIDE SEQUENCE [LARGE SCALE GENOMIC DNA]</scope>
    <source>
        <strain evidence="2">GAS401</strain>
    </source>
</reference>
<name>A0A1M7UVM9_9BRAD</name>
<gene>
    <name evidence="1" type="ORF">SAMN05444170_6936</name>
</gene>
<keyword evidence="2" id="KW-1185">Reference proteome</keyword>